<evidence type="ECO:0000313" key="3">
    <source>
        <dbReference type="EMBL" id="ADB50408.1"/>
    </source>
</evidence>
<dbReference type="RefSeq" id="WP_012933459.1">
    <property type="nucleotide sequence ID" value="NC_013739.1"/>
</dbReference>
<evidence type="ECO:0000259" key="2">
    <source>
        <dbReference type="Pfam" id="PF25137"/>
    </source>
</evidence>
<dbReference type="InterPro" id="IPR039697">
    <property type="entry name" value="Alcohol_dehydrogenase_Fe"/>
</dbReference>
<dbReference type="EMBL" id="CP001854">
    <property type="protein sequence ID" value="ADB50408.1"/>
    <property type="molecule type" value="Genomic_DNA"/>
</dbReference>
<dbReference type="Gene3D" id="3.40.50.1970">
    <property type="match status" value="1"/>
</dbReference>
<dbReference type="HOGENOM" id="CLU_713112_0_0_11"/>
<organism evidence="3 4">
    <name type="scientific">Conexibacter woesei (strain DSM 14684 / CCUG 47730 / CIP 108061 / JCM 11494 / NBRC 100937 / ID131577)</name>
    <dbReference type="NCBI Taxonomy" id="469383"/>
    <lineage>
        <taxon>Bacteria</taxon>
        <taxon>Bacillati</taxon>
        <taxon>Actinomycetota</taxon>
        <taxon>Thermoleophilia</taxon>
        <taxon>Solirubrobacterales</taxon>
        <taxon>Conexibacteraceae</taxon>
        <taxon>Conexibacter</taxon>
    </lineage>
</organism>
<dbReference type="KEGG" id="cwo:Cwoe_1982"/>
<dbReference type="InterPro" id="IPR056798">
    <property type="entry name" value="ADH_Fe_C"/>
</dbReference>
<evidence type="ECO:0000256" key="1">
    <source>
        <dbReference type="SAM" id="MobiDB-lite"/>
    </source>
</evidence>
<dbReference type="Proteomes" id="UP000008229">
    <property type="component" value="Chromosome"/>
</dbReference>
<dbReference type="PANTHER" id="PTHR11496">
    <property type="entry name" value="ALCOHOL DEHYDROGENASE"/>
    <property type="match status" value="1"/>
</dbReference>
<dbReference type="eggNOG" id="COG1454">
    <property type="taxonomic scope" value="Bacteria"/>
</dbReference>
<evidence type="ECO:0000313" key="4">
    <source>
        <dbReference type="Proteomes" id="UP000008229"/>
    </source>
</evidence>
<feature type="region of interest" description="Disordered" evidence="1">
    <location>
        <begin position="226"/>
        <end position="245"/>
    </location>
</feature>
<dbReference type="SUPFAM" id="SSF56796">
    <property type="entry name" value="Dehydroquinate synthase-like"/>
    <property type="match status" value="1"/>
</dbReference>
<reference evidence="3 4" key="1">
    <citation type="journal article" date="2010" name="Stand. Genomic Sci.">
        <title>Complete genome sequence of Conexibacter woesei type strain (ID131577).</title>
        <authorList>
            <person name="Pukall R."/>
            <person name="Lapidus A."/>
            <person name="Glavina Del Rio T."/>
            <person name="Copeland A."/>
            <person name="Tice H."/>
            <person name="Cheng J.-F."/>
            <person name="Lucas S."/>
            <person name="Chen F."/>
            <person name="Nolan M."/>
            <person name="Bruce D."/>
            <person name="Goodwin L."/>
            <person name="Pitluck S."/>
            <person name="Mavromatis K."/>
            <person name="Ivanova N."/>
            <person name="Ovchinnikova G."/>
            <person name="Pati A."/>
            <person name="Chen A."/>
            <person name="Palaniappan K."/>
            <person name="Land M."/>
            <person name="Hauser L."/>
            <person name="Chang Y.-J."/>
            <person name="Jeffries C.D."/>
            <person name="Chain P."/>
            <person name="Meincke L."/>
            <person name="Sims D."/>
            <person name="Brettin T."/>
            <person name="Detter J.C."/>
            <person name="Rohde M."/>
            <person name="Goeker M."/>
            <person name="Bristow J."/>
            <person name="Eisen J.A."/>
            <person name="Markowitz V."/>
            <person name="Kyrpides N.C."/>
            <person name="Klenk H.-P."/>
            <person name="Hugenholtz P."/>
        </authorList>
    </citation>
    <scope>NUCLEOTIDE SEQUENCE [LARGE SCALE GENOMIC DNA]</scope>
    <source>
        <strain evidence="4">DSM 14684 / CIP 108061 / JCM 11494 / NBRC 100937 / ID131577</strain>
    </source>
</reference>
<accession>D3F3C8</accession>
<dbReference type="OrthoDB" id="5242557at2"/>
<keyword evidence="4" id="KW-1185">Reference proteome</keyword>
<protein>
    <submittedName>
        <fullName evidence="3">Iron-containing alcohol dehydrogenase</fullName>
    </submittedName>
</protein>
<name>D3F3C8_CONWI</name>
<dbReference type="STRING" id="469383.Cwoe_1982"/>
<dbReference type="PANTHER" id="PTHR11496:SF83">
    <property type="entry name" value="HYDROXYACID-OXOACID TRANSHYDROGENASE, MITOCHONDRIAL"/>
    <property type="match status" value="1"/>
</dbReference>
<dbReference type="Gene3D" id="1.20.1090.10">
    <property type="entry name" value="Dehydroquinate synthase-like - alpha domain"/>
    <property type="match status" value="1"/>
</dbReference>
<feature type="compositionally biased region" description="Low complexity" evidence="1">
    <location>
        <begin position="226"/>
        <end position="239"/>
    </location>
</feature>
<dbReference type="Pfam" id="PF25137">
    <property type="entry name" value="ADH_Fe_C"/>
    <property type="match status" value="1"/>
</dbReference>
<dbReference type="GO" id="GO:0004022">
    <property type="term" value="F:alcohol dehydrogenase (NAD+) activity"/>
    <property type="evidence" value="ECO:0007669"/>
    <property type="project" value="TreeGrafter"/>
</dbReference>
<sequence length="387" mass="37970">MTATGAFRHVEHERTLVFGAGALDAATDLFAQPFTLLTTPRAAADPLAAALVARAAARVDVPAGLVEEVAAELRPGVSGSRLVALGGGRVIDVAKALAVADPPRTVVAVPTTLSAAEMTGKHRQARGVPAGTPFARPAAVVNDPALSASAPVELLAASSANALAHALVATAAARSSPLAAAVARDAVAQLAAAWTPAAAPATAPAAATPAAAPALAATPPALAATPPAPAATPLAATRPPATPSIPNRSAAALGALLAGWAVDHSGLGLHHVLAQTAVRTAALGHAQANAALLPVTATAIRRRAPAAFAALDVQLGGAPSAVESLARTLRDAAGLDPGAGGLDALAADERLLERAVEAAAARPELARIPPAPDRAELRALFLAAAAR</sequence>
<proteinExistence type="predicted"/>
<feature type="domain" description="Fe-containing alcohol dehydrogenase-like C-terminal" evidence="2">
    <location>
        <begin position="248"/>
        <end position="324"/>
    </location>
</feature>
<gene>
    <name evidence="3" type="ordered locus">Cwoe_1982</name>
</gene>
<dbReference type="AlphaFoldDB" id="D3F3C8"/>
<reference evidence="4" key="2">
    <citation type="submission" date="2010-01" db="EMBL/GenBank/DDBJ databases">
        <title>The complete genome of Conexibacter woesei DSM 14684.</title>
        <authorList>
            <consortium name="US DOE Joint Genome Institute (JGI-PGF)"/>
            <person name="Lucas S."/>
            <person name="Copeland A."/>
            <person name="Lapidus A."/>
            <person name="Glavina del Rio T."/>
            <person name="Dalin E."/>
            <person name="Tice H."/>
            <person name="Bruce D."/>
            <person name="Goodwin L."/>
            <person name="Pitluck S."/>
            <person name="Kyrpides N."/>
            <person name="Mavromatis K."/>
            <person name="Ivanova N."/>
            <person name="Mikhailova N."/>
            <person name="Chertkov O."/>
            <person name="Brettin T."/>
            <person name="Detter J.C."/>
            <person name="Han C."/>
            <person name="Larimer F."/>
            <person name="Land M."/>
            <person name="Hauser L."/>
            <person name="Markowitz V."/>
            <person name="Cheng J.-F."/>
            <person name="Hugenholtz P."/>
            <person name="Woyke T."/>
            <person name="Wu D."/>
            <person name="Pukall R."/>
            <person name="Steenblock K."/>
            <person name="Schneider S."/>
            <person name="Klenk H.-P."/>
            <person name="Eisen J.A."/>
        </authorList>
    </citation>
    <scope>NUCLEOTIDE SEQUENCE [LARGE SCALE GENOMIC DNA]</scope>
    <source>
        <strain evidence="4">DSM 14684 / CIP 108061 / JCM 11494 / NBRC 100937 / ID131577</strain>
    </source>
</reference>